<name>A0A7H1MYY0_9PROT</name>
<evidence type="ECO:0000313" key="2">
    <source>
        <dbReference type="Proteomes" id="UP000516369"/>
    </source>
</evidence>
<organism evidence="1 2">
    <name type="scientific">Defluviicoccus vanus</name>
    <dbReference type="NCBI Taxonomy" id="111831"/>
    <lineage>
        <taxon>Bacteria</taxon>
        <taxon>Pseudomonadati</taxon>
        <taxon>Pseudomonadota</taxon>
        <taxon>Alphaproteobacteria</taxon>
        <taxon>Rhodospirillales</taxon>
        <taxon>Rhodospirillaceae</taxon>
        <taxon>Defluviicoccus</taxon>
    </lineage>
</organism>
<dbReference type="EMBL" id="CP053923">
    <property type="protein sequence ID" value="QNT68666.1"/>
    <property type="molecule type" value="Genomic_DNA"/>
</dbReference>
<reference evidence="1 2" key="1">
    <citation type="submission" date="2020-05" db="EMBL/GenBank/DDBJ databases">
        <title>Complete closed genome sequence of Defluviicoccus vanus.</title>
        <authorList>
            <person name="Bessarab I."/>
            <person name="Arumugam K."/>
            <person name="Maszenan A.M."/>
            <person name="Seviour R.J."/>
            <person name="Williams R.B."/>
        </authorList>
    </citation>
    <scope>NUCLEOTIDE SEQUENCE [LARGE SCALE GENOMIC DNA]</scope>
    <source>
        <strain evidence="1 2">Ben 114</strain>
    </source>
</reference>
<proteinExistence type="predicted"/>
<gene>
    <name evidence="1" type="ORF">HQ394_03895</name>
</gene>
<dbReference type="KEGG" id="dvn:HQ394_03895"/>
<evidence type="ECO:0000313" key="1">
    <source>
        <dbReference type="EMBL" id="QNT68666.1"/>
    </source>
</evidence>
<dbReference type="RefSeq" id="WP_190262102.1">
    <property type="nucleotide sequence ID" value="NZ_CP053923.1"/>
</dbReference>
<keyword evidence="2" id="KW-1185">Reference proteome</keyword>
<protein>
    <submittedName>
        <fullName evidence="1">Uncharacterized protein</fullName>
    </submittedName>
</protein>
<dbReference type="Proteomes" id="UP000516369">
    <property type="component" value="Chromosome"/>
</dbReference>
<sequence>MALSVETILKTLDLAKEVLDLYLAPLAQPVHRMPMALTLIPVKADQRQHASRAFIRCADRY</sequence>
<accession>A0A7H1MYY0</accession>
<dbReference type="AlphaFoldDB" id="A0A7H1MYY0"/>